<dbReference type="InterPro" id="IPR037936">
    <property type="entry name" value="UNC5A-D"/>
</dbReference>
<comment type="similarity">
    <text evidence="1">Belongs to the unc-5 family.</text>
</comment>
<dbReference type="SMART" id="SM00218">
    <property type="entry name" value="ZU5"/>
    <property type="match status" value="1"/>
</dbReference>
<dbReference type="Gene3D" id="2.60.220.30">
    <property type="match status" value="1"/>
</dbReference>
<dbReference type="InterPro" id="IPR011029">
    <property type="entry name" value="DEATH-like_dom_sf"/>
</dbReference>
<dbReference type="Gene3D" id="1.10.533.10">
    <property type="entry name" value="Death Domain, Fas"/>
    <property type="match status" value="1"/>
</dbReference>
<dbReference type="PROSITE" id="PS50017">
    <property type="entry name" value="DEATH_DOMAIN"/>
    <property type="match status" value="1"/>
</dbReference>
<dbReference type="Pfam" id="PF00791">
    <property type="entry name" value="ZU5"/>
    <property type="match status" value="1"/>
</dbReference>
<evidence type="ECO:0000313" key="5">
    <source>
        <dbReference type="RefSeq" id="XP_006824791.1"/>
    </source>
</evidence>
<dbReference type="Proteomes" id="UP000694865">
    <property type="component" value="Unplaced"/>
</dbReference>
<evidence type="ECO:0000256" key="1">
    <source>
        <dbReference type="RuleBase" id="RU367033"/>
    </source>
</evidence>
<keyword evidence="4" id="KW-1185">Reference proteome</keyword>
<accession>A0ABM0MXQ0</accession>
<feature type="domain" description="ZU5" evidence="3">
    <location>
        <begin position="258"/>
        <end position="398"/>
    </location>
</feature>
<evidence type="ECO:0000259" key="3">
    <source>
        <dbReference type="PROSITE" id="PS51145"/>
    </source>
</evidence>
<keyword evidence="1" id="KW-0393">Immunoglobulin domain</keyword>
<evidence type="ECO:0000259" key="2">
    <source>
        <dbReference type="PROSITE" id="PS50017"/>
    </source>
</evidence>
<keyword evidence="1" id="KW-0675">Receptor</keyword>
<proteinExistence type="inferred from homology"/>
<keyword evidence="1" id="KW-0217">Developmental protein</keyword>
<keyword evidence="1" id="KW-0472">Membrane</keyword>
<comment type="subcellular location">
    <subcellularLocation>
        <location evidence="1">Cell membrane</location>
        <topology evidence="1">Single-pass type I membrane protein</topology>
    </subcellularLocation>
</comment>
<dbReference type="PANTHER" id="PTHR12582">
    <property type="entry name" value="NETRIN RECEPTOR UNC5"/>
    <property type="match status" value="1"/>
</dbReference>
<dbReference type="InterPro" id="IPR000488">
    <property type="entry name" value="Death_dom"/>
</dbReference>
<feature type="transmembrane region" description="Helical" evidence="1">
    <location>
        <begin position="85"/>
        <end position="110"/>
    </location>
</feature>
<name>A0ABM0MXQ0_SACKO</name>
<dbReference type="RefSeq" id="XP_006824791.1">
    <property type="nucleotide sequence ID" value="XM_006824728.1"/>
</dbReference>
<protein>
    <recommendedName>
        <fullName evidence="1">Netrin receptor UNC5</fullName>
    </recommendedName>
</protein>
<keyword evidence="1" id="KW-0812">Transmembrane</keyword>
<sequence>MSLVATVLIILYAASYTSQATSDVECTQVQENCYVCSLSENNVPNESYCPTGSVMVNRIYPTNYTNTTTYAPEEVICCPDNDDTLYHILLPCLFVTGLLLGMLVCYLLYIKRVTILPKLMYICCPCINRKYVLSEISMLEVPEEQQIERPERVELVSGACYDNTLFDVTDERKRLPTCTRQRVDVFTISTDSDAVAEAFTEGFGLPVEEEDETPIPPIDHAPPSDVNELDELIGIAEDMAETAHSKNMWKNFNFTNTRFAAGLFDKEGGQLSLVEMGINLFIPPGAIDDKDAPAMIYIYVNKGQHSIVPPSPNQLVVSPTVYCGPPGATFGERVVLSYQHCAASNGSNVIALCTKTEVGVEEDFRNISEDGSCFRIMKENKCFLFVDHFTGFTTIVEGGSAKKIMDVVCYTESLVPATEKFPIRLYCVNQTADAKQIVREQEFDLGGKQTGLAQQIMIDSQNQEDLEFAVKRIMPDSWKVNKILERESVEVVVEKAILNSKTRGPQRMNYEHRLKISQLLDVDSPDGNDWRMFASKLDLDWSFIKEIETLYRQNVIRSPTFQLLNIWEMENSDLTPTRQLEELSNLFSAIERKDVVRVMYPTPNGSGT</sequence>
<reference evidence="5" key="1">
    <citation type="submission" date="2025-08" db="UniProtKB">
        <authorList>
            <consortium name="RefSeq"/>
        </authorList>
    </citation>
    <scope>IDENTIFICATION</scope>
    <source>
        <tissue evidence="5">Testes</tissue>
    </source>
</reference>
<keyword evidence="1" id="KW-1133">Transmembrane helix</keyword>
<feature type="signal peptide" evidence="1">
    <location>
        <begin position="1"/>
        <end position="20"/>
    </location>
</feature>
<keyword evidence="1" id="KW-0732">Signal</keyword>
<dbReference type="PROSITE" id="PS51145">
    <property type="entry name" value="ZU5"/>
    <property type="match status" value="1"/>
</dbReference>
<feature type="chain" id="PRO_5044998567" description="Netrin receptor UNC5" evidence="1">
    <location>
        <begin position="21"/>
        <end position="608"/>
    </location>
</feature>
<organism evidence="4 5">
    <name type="scientific">Saccoglossus kowalevskii</name>
    <name type="common">Acorn worm</name>
    <dbReference type="NCBI Taxonomy" id="10224"/>
    <lineage>
        <taxon>Eukaryota</taxon>
        <taxon>Metazoa</taxon>
        <taxon>Hemichordata</taxon>
        <taxon>Enteropneusta</taxon>
        <taxon>Harrimaniidae</taxon>
        <taxon>Saccoglossus</taxon>
    </lineage>
</organism>
<feature type="domain" description="Death" evidence="2">
    <location>
        <begin position="515"/>
        <end position="603"/>
    </location>
</feature>
<evidence type="ECO:0000313" key="4">
    <source>
        <dbReference type="Proteomes" id="UP000694865"/>
    </source>
</evidence>
<dbReference type="SUPFAM" id="SSF47986">
    <property type="entry name" value="DEATH domain"/>
    <property type="match status" value="1"/>
</dbReference>
<comment type="function">
    <text evidence="1">Receptor for netrin required for axon guidance. Mediates axon repulsion of neuronal growth cones in the developing nervous system upon ligand binding.</text>
</comment>
<dbReference type="PANTHER" id="PTHR12582:SF41">
    <property type="entry name" value="UNC5C-LIKE PROTEIN"/>
    <property type="match status" value="1"/>
</dbReference>
<gene>
    <name evidence="5" type="primary">LOC102807011</name>
</gene>
<dbReference type="SMART" id="SM00005">
    <property type="entry name" value="DEATH"/>
    <property type="match status" value="1"/>
</dbReference>
<dbReference type="GeneID" id="102807011"/>
<dbReference type="InterPro" id="IPR000906">
    <property type="entry name" value="ZU5_dom"/>
</dbReference>
<dbReference type="Pfam" id="PF00531">
    <property type="entry name" value="Death"/>
    <property type="match status" value="1"/>
</dbReference>